<dbReference type="GO" id="GO:0019684">
    <property type="term" value="P:photosynthesis, light reaction"/>
    <property type="evidence" value="ECO:0007669"/>
    <property type="project" value="InterPro"/>
</dbReference>
<proteinExistence type="predicted"/>
<gene>
    <name evidence="1" type="ORF">FSW04_13650</name>
</gene>
<dbReference type="InterPro" id="IPR014747">
    <property type="entry name" value="Bac_photo_RC_H_C"/>
</dbReference>
<organism evidence="1 2">
    <name type="scientific">Baekduia soli</name>
    <dbReference type="NCBI Taxonomy" id="496014"/>
    <lineage>
        <taxon>Bacteria</taxon>
        <taxon>Bacillati</taxon>
        <taxon>Actinomycetota</taxon>
        <taxon>Thermoleophilia</taxon>
        <taxon>Solirubrobacterales</taxon>
        <taxon>Baekduiaceae</taxon>
        <taxon>Baekduia</taxon>
    </lineage>
</organism>
<dbReference type="InterPro" id="IPR011033">
    <property type="entry name" value="PRC_barrel-like_sf"/>
</dbReference>
<reference evidence="1 2" key="1">
    <citation type="journal article" date="2018" name="J. Microbiol.">
        <title>Baekduia soli gen. nov., sp. nov., a novel bacterium isolated from the soil of Baekdu Mountain and proposal of a novel family name, Baekduiaceae fam. nov.</title>
        <authorList>
            <person name="An D.S."/>
            <person name="Siddiqi M.Z."/>
            <person name="Kim K.H."/>
            <person name="Yu H.S."/>
            <person name="Im W.T."/>
        </authorList>
    </citation>
    <scope>NUCLEOTIDE SEQUENCE [LARGE SCALE GENOMIC DNA]</scope>
    <source>
        <strain evidence="1 2">BR7-21</strain>
    </source>
</reference>
<dbReference type="EMBL" id="CP042430">
    <property type="protein sequence ID" value="QEC48506.1"/>
    <property type="molecule type" value="Genomic_DNA"/>
</dbReference>
<keyword evidence="2" id="KW-1185">Reference proteome</keyword>
<dbReference type="Proteomes" id="UP000321805">
    <property type="component" value="Chromosome"/>
</dbReference>
<dbReference type="GO" id="GO:0030077">
    <property type="term" value="C:plasma membrane light-harvesting complex"/>
    <property type="evidence" value="ECO:0007669"/>
    <property type="project" value="InterPro"/>
</dbReference>
<protein>
    <submittedName>
        <fullName evidence="1">PRC-barrel domain containing protein</fullName>
    </submittedName>
</protein>
<evidence type="ECO:0000313" key="2">
    <source>
        <dbReference type="Proteomes" id="UP000321805"/>
    </source>
</evidence>
<dbReference type="KEGG" id="bsol:FSW04_13650"/>
<dbReference type="OrthoDB" id="3712018at2"/>
<dbReference type="SUPFAM" id="SSF50346">
    <property type="entry name" value="PRC-barrel domain"/>
    <property type="match status" value="1"/>
</dbReference>
<dbReference type="Gene3D" id="3.90.50.10">
    <property type="entry name" value="Photosynthetic Reaction Center, subunit H, domain 2"/>
    <property type="match status" value="1"/>
</dbReference>
<name>A0A5B8U5V9_9ACTN</name>
<evidence type="ECO:0000313" key="1">
    <source>
        <dbReference type="EMBL" id="QEC48506.1"/>
    </source>
</evidence>
<sequence>MRATGIVPALHDAPLRDRDGTRVGYVEDLLADARTNRPAWLVVCLDDGRRTVVPARGCRPTPAGTRAPHPAGHLTGCPATLAGAALEREAMADACRHYGVLLPSAGPFVAVRAAAAGASGPQSAAA</sequence>
<dbReference type="AlphaFoldDB" id="A0A5B8U5V9"/>
<dbReference type="RefSeq" id="WP_146920121.1">
    <property type="nucleotide sequence ID" value="NZ_CP042430.1"/>
</dbReference>
<accession>A0A5B8U5V9</accession>